<keyword evidence="7" id="KW-0963">Cytoplasm</keyword>
<feature type="binding site" evidence="7">
    <location>
        <position position="428"/>
    </location>
    <ligand>
        <name>phosphoenolpyruvate</name>
        <dbReference type="ChEBI" id="CHEBI:58702"/>
    </ligand>
</feature>
<evidence type="ECO:0000256" key="5">
    <source>
        <dbReference type="ARBA" id="ARBA00023141"/>
    </source>
</evidence>
<dbReference type="GO" id="GO:0003866">
    <property type="term" value="F:3-phosphoshikimate 1-carboxyvinyltransferase activity"/>
    <property type="evidence" value="ECO:0007669"/>
    <property type="project" value="UniProtKB-EC"/>
</dbReference>
<protein>
    <recommendedName>
        <fullName evidence="7">3-phosphoshikimate 1-carboxyvinyltransferase</fullName>
        <ecNumber evidence="7">2.5.1.19</ecNumber>
    </recommendedName>
    <alternativeName>
        <fullName evidence="7">5-enolpyruvylshikimate-3-phosphate synthase</fullName>
        <shortName evidence="7">EPSP synthase</shortName>
        <shortName evidence="7">EPSPS</shortName>
    </alternativeName>
</protein>
<dbReference type="SUPFAM" id="SSF55205">
    <property type="entry name" value="EPT/RTPC-like"/>
    <property type="match status" value="1"/>
</dbReference>
<evidence type="ECO:0000256" key="6">
    <source>
        <dbReference type="ARBA" id="ARBA00044633"/>
    </source>
</evidence>
<feature type="binding site" evidence="7">
    <location>
        <position position="403"/>
    </location>
    <ligand>
        <name>phosphoenolpyruvate</name>
        <dbReference type="ChEBI" id="CHEBI:58702"/>
    </ligand>
</feature>
<comment type="subunit">
    <text evidence="7">Monomer.</text>
</comment>
<comment type="subcellular location">
    <subcellularLocation>
        <location evidence="7">Cytoplasm</location>
    </subcellularLocation>
</comment>
<keyword evidence="10" id="KW-1185">Reference proteome</keyword>
<dbReference type="PROSITE" id="PS00885">
    <property type="entry name" value="EPSP_SYNTHASE_2"/>
    <property type="match status" value="1"/>
</dbReference>
<dbReference type="InterPro" id="IPR006264">
    <property type="entry name" value="EPSP_synthase"/>
</dbReference>
<comment type="similarity">
    <text evidence="2 7">Belongs to the EPSP synthase family.</text>
</comment>
<accession>A0ABS4XA91</accession>
<feature type="domain" description="Enolpyruvate transferase" evidence="8">
    <location>
        <begin position="16"/>
        <end position="434"/>
    </location>
</feature>
<dbReference type="EC" id="2.5.1.19" evidence="7"/>
<dbReference type="PROSITE" id="PS00104">
    <property type="entry name" value="EPSP_SYNTHASE_1"/>
    <property type="match status" value="1"/>
</dbReference>
<comment type="function">
    <text evidence="7">Catalyzes the transfer of the enolpyruvyl moiety of phosphoenolpyruvate (PEP) to the 5-hydroxyl of shikimate-3-phosphate (S3P) to produce enolpyruvyl shikimate-3-phosphate and inorganic phosphate.</text>
</comment>
<dbReference type="RefSeq" id="WP_209996197.1">
    <property type="nucleotide sequence ID" value="NZ_BAAAJY010000015.1"/>
</dbReference>
<comment type="caution">
    <text evidence="9">The sequence shown here is derived from an EMBL/GenBank/DDBJ whole genome shotgun (WGS) entry which is preliminary data.</text>
</comment>
<evidence type="ECO:0000259" key="8">
    <source>
        <dbReference type="Pfam" id="PF00275"/>
    </source>
</evidence>
<dbReference type="InterPro" id="IPR001986">
    <property type="entry name" value="Enolpyruvate_Tfrase_dom"/>
</dbReference>
<dbReference type="PIRSF" id="PIRSF000505">
    <property type="entry name" value="EPSPS"/>
    <property type="match status" value="1"/>
</dbReference>
<reference evidence="9 10" key="1">
    <citation type="submission" date="2021-03" db="EMBL/GenBank/DDBJ databases">
        <title>Sequencing the genomes of 1000 actinobacteria strains.</title>
        <authorList>
            <person name="Klenk H.-P."/>
        </authorList>
    </citation>
    <scope>NUCLEOTIDE SEQUENCE [LARGE SCALE GENOMIC DNA]</scope>
    <source>
        <strain evidence="9 10">DSM 15797</strain>
    </source>
</reference>
<evidence type="ECO:0000256" key="2">
    <source>
        <dbReference type="ARBA" id="ARBA00009948"/>
    </source>
</evidence>
<feature type="binding site" evidence="7">
    <location>
        <position position="190"/>
    </location>
    <ligand>
        <name>phosphoenolpyruvate</name>
        <dbReference type="ChEBI" id="CHEBI:58702"/>
    </ligand>
</feature>
<feature type="binding site" evidence="7">
    <location>
        <position position="217"/>
    </location>
    <ligand>
        <name>3-phosphoshikimate</name>
        <dbReference type="ChEBI" id="CHEBI:145989"/>
    </ligand>
</feature>
<feature type="binding site" evidence="7">
    <location>
        <position position="31"/>
    </location>
    <ligand>
        <name>3-phosphoshikimate</name>
        <dbReference type="ChEBI" id="CHEBI:145989"/>
    </ligand>
</feature>
<dbReference type="InterPro" id="IPR013792">
    <property type="entry name" value="RNA3'P_cycl/enolpyr_Trfase_a/b"/>
</dbReference>
<dbReference type="InterPro" id="IPR023193">
    <property type="entry name" value="EPSP_synthase_CS"/>
</dbReference>
<evidence type="ECO:0000313" key="9">
    <source>
        <dbReference type="EMBL" id="MBP2385380.1"/>
    </source>
</evidence>
<gene>
    <name evidence="7" type="primary">aroA</name>
    <name evidence="9" type="ORF">JOF47_000891</name>
</gene>
<feature type="binding site" evidence="7">
    <location>
        <position position="190"/>
    </location>
    <ligand>
        <name>3-phosphoshikimate</name>
        <dbReference type="ChEBI" id="CHEBI:145989"/>
    </ligand>
</feature>
<feature type="binding site" evidence="7">
    <location>
        <position position="30"/>
    </location>
    <ligand>
        <name>3-phosphoshikimate</name>
        <dbReference type="ChEBI" id="CHEBI:145989"/>
    </ligand>
</feature>
<proteinExistence type="inferred from homology"/>
<dbReference type="Pfam" id="PF00275">
    <property type="entry name" value="EPSP_synthase"/>
    <property type="match status" value="1"/>
</dbReference>
<dbReference type="EMBL" id="JAGIOF010000001">
    <property type="protein sequence ID" value="MBP2385380.1"/>
    <property type="molecule type" value="Genomic_DNA"/>
</dbReference>
<dbReference type="Proteomes" id="UP001296993">
    <property type="component" value="Unassembled WGS sequence"/>
</dbReference>
<evidence type="ECO:0000256" key="4">
    <source>
        <dbReference type="ARBA" id="ARBA00022679"/>
    </source>
</evidence>
<organism evidence="9 10">
    <name type="scientific">Paeniglutamicibacter kerguelensis</name>
    <dbReference type="NCBI Taxonomy" id="254788"/>
    <lineage>
        <taxon>Bacteria</taxon>
        <taxon>Bacillati</taxon>
        <taxon>Actinomycetota</taxon>
        <taxon>Actinomycetes</taxon>
        <taxon>Micrococcales</taxon>
        <taxon>Micrococcaceae</taxon>
        <taxon>Paeniglutamicibacter</taxon>
    </lineage>
</organism>
<comment type="caution">
    <text evidence="7">Lacks conserved residue(s) required for the propagation of feature annotation.</text>
</comment>
<feature type="binding site" evidence="7">
    <location>
        <position position="331"/>
    </location>
    <ligand>
        <name>3-phosphoshikimate</name>
        <dbReference type="ChEBI" id="CHEBI:145989"/>
    </ligand>
</feature>
<keyword evidence="3 7" id="KW-0028">Amino-acid biosynthesis</keyword>
<dbReference type="HAMAP" id="MF_00210">
    <property type="entry name" value="EPSP_synth"/>
    <property type="match status" value="1"/>
</dbReference>
<feature type="active site" description="Proton acceptor" evidence="7">
    <location>
        <position position="331"/>
    </location>
</feature>
<dbReference type="PANTHER" id="PTHR21090:SF5">
    <property type="entry name" value="PENTAFUNCTIONAL AROM POLYPEPTIDE"/>
    <property type="match status" value="1"/>
</dbReference>
<dbReference type="CDD" id="cd01556">
    <property type="entry name" value="EPSP_synthase"/>
    <property type="match status" value="1"/>
</dbReference>
<feature type="binding site" evidence="7">
    <location>
        <position position="188"/>
    </location>
    <ligand>
        <name>3-phosphoshikimate</name>
        <dbReference type="ChEBI" id="CHEBI:145989"/>
    </ligand>
</feature>
<sequence length="448" mass="46079">MSMQNTVDQLWDAPHPGTPVNGTVVVPASKSLTNRYLLLAALADGTSRIRNALASRDSDLMIAALRALGAGIEVLPQPDGTIDLLVTPLALAGEPAGAEAAPETVAIDCGLAGTVMRFVPPLAALVRGEFSFDGDPHARLRPMAPIVAALKDLGVQVAEHGADGMLPFTLTGTGRLAGGSIVVDGASSSQFISALLLIGARTADGLEITAAPGPIASPDHIEMTVQTLGELGVTVTRPDARSWKVEPGAIGAFDKVMEPDLSNAGPFLAAALVTSGTVRIPHWPASTTQVGDRWREILGTMGAEVRHLADGTLEVTGPEEINGIDFADASELAPTLAALCALAAGPSRLTGIAHLRGHETDRLAALATEINNLGGRVTELADGLLIEPARLHGGDFGTYADHRMATAGAIIGLAVPGVRVLDIATTAKTMPDFPALWMTLATSGKAAH</sequence>
<feature type="binding site" evidence="7">
    <location>
        <position position="358"/>
    </location>
    <ligand>
        <name>3-phosphoshikimate</name>
        <dbReference type="ChEBI" id="CHEBI:145989"/>
    </ligand>
</feature>
<evidence type="ECO:0000256" key="3">
    <source>
        <dbReference type="ARBA" id="ARBA00022605"/>
    </source>
</evidence>
<feature type="binding site" evidence="7">
    <location>
        <position position="113"/>
    </location>
    <ligand>
        <name>phosphoenolpyruvate</name>
        <dbReference type="ChEBI" id="CHEBI:58702"/>
    </ligand>
</feature>
<keyword evidence="5 7" id="KW-0057">Aromatic amino acid biosynthesis</keyword>
<dbReference type="InterPro" id="IPR036968">
    <property type="entry name" value="Enolpyruvate_Tfrase_sf"/>
</dbReference>
<evidence type="ECO:0000256" key="1">
    <source>
        <dbReference type="ARBA" id="ARBA00004811"/>
    </source>
</evidence>
<comment type="catalytic activity">
    <reaction evidence="6">
        <text>3-phosphoshikimate + phosphoenolpyruvate = 5-O-(1-carboxyvinyl)-3-phosphoshikimate + phosphate</text>
        <dbReference type="Rhea" id="RHEA:21256"/>
        <dbReference type="ChEBI" id="CHEBI:43474"/>
        <dbReference type="ChEBI" id="CHEBI:57701"/>
        <dbReference type="ChEBI" id="CHEBI:58702"/>
        <dbReference type="ChEBI" id="CHEBI:145989"/>
        <dbReference type="EC" id="2.5.1.19"/>
    </reaction>
    <physiologicalReaction direction="left-to-right" evidence="6">
        <dbReference type="Rhea" id="RHEA:21257"/>
    </physiologicalReaction>
</comment>
<comment type="pathway">
    <text evidence="1 7">Metabolic intermediate biosynthesis; chorismate biosynthesis; chorismate from D-erythrose 4-phosphate and phosphoenolpyruvate: step 6/7.</text>
</comment>
<dbReference type="PANTHER" id="PTHR21090">
    <property type="entry name" value="AROM/DEHYDROQUINATE SYNTHASE"/>
    <property type="match status" value="1"/>
</dbReference>
<name>A0ABS4XA91_9MICC</name>
<feature type="binding site" evidence="7">
    <location>
        <position position="35"/>
    </location>
    <ligand>
        <name>3-phosphoshikimate</name>
        <dbReference type="ChEBI" id="CHEBI:145989"/>
    </ligand>
</feature>
<dbReference type="NCBIfam" id="TIGR01356">
    <property type="entry name" value="aroA"/>
    <property type="match status" value="1"/>
</dbReference>
<feature type="binding site" evidence="7">
    <location>
        <position position="141"/>
    </location>
    <ligand>
        <name>phosphoenolpyruvate</name>
        <dbReference type="ChEBI" id="CHEBI:58702"/>
    </ligand>
</feature>
<feature type="binding site" evidence="7">
    <location>
        <position position="189"/>
    </location>
    <ligand>
        <name>3-phosphoshikimate</name>
        <dbReference type="ChEBI" id="CHEBI:145989"/>
    </ligand>
</feature>
<feature type="binding site" evidence="7">
    <location>
        <position position="30"/>
    </location>
    <ligand>
        <name>phosphoenolpyruvate</name>
        <dbReference type="ChEBI" id="CHEBI:58702"/>
    </ligand>
</feature>
<feature type="binding site" evidence="7">
    <location>
        <position position="362"/>
    </location>
    <ligand>
        <name>phosphoenolpyruvate</name>
        <dbReference type="ChEBI" id="CHEBI:58702"/>
    </ligand>
</feature>
<dbReference type="Gene3D" id="3.65.10.10">
    <property type="entry name" value="Enolpyruvate transferase domain"/>
    <property type="match status" value="2"/>
</dbReference>
<evidence type="ECO:0000256" key="7">
    <source>
        <dbReference type="HAMAP-Rule" id="MF_00210"/>
    </source>
</evidence>
<keyword evidence="4 7" id="KW-0808">Transferase</keyword>
<evidence type="ECO:0000313" key="10">
    <source>
        <dbReference type="Proteomes" id="UP001296993"/>
    </source>
</evidence>